<protein>
    <submittedName>
        <fullName evidence="1">Uncharacterized protein</fullName>
    </submittedName>
</protein>
<dbReference type="PANTHER" id="PTHR14187:SF5">
    <property type="entry name" value="HEAT SHOCK 70 KDA PROTEIN 12A"/>
    <property type="match status" value="1"/>
</dbReference>
<dbReference type="InterPro" id="IPR043129">
    <property type="entry name" value="ATPase_NBD"/>
</dbReference>
<organism evidence="1 2">
    <name type="scientific">Tulasnella calospora MUT 4182</name>
    <dbReference type="NCBI Taxonomy" id="1051891"/>
    <lineage>
        <taxon>Eukaryota</taxon>
        <taxon>Fungi</taxon>
        <taxon>Dikarya</taxon>
        <taxon>Basidiomycota</taxon>
        <taxon>Agaricomycotina</taxon>
        <taxon>Agaricomycetes</taxon>
        <taxon>Cantharellales</taxon>
        <taxon>Tulasnellaceae</taxon>
        <taxon>Tulasnella</taxon>
    </lineage>
</organism>
<evidence type="ECO:0000313" key="2">
    <source>
        <dbReference type="Proteomes" id="UP000054248"/>
    </source>
</evidence>
<dbReference type="PANTHER" id="PTHR14187">
    <property type="entry name" value="ALPHA KINASE/ELONGATION FACTOR 2 KINASE"/>
    <property type="match status" value="1"/>
</dbReference>
<accession>A0A0C3LMN8</accession>
<proteinExistence type="predicted"/>
<dbReference type="Gene3D" id="3.30.420.40">
    <property type="match status" value="1"/>
</dbReference>
<dbReference type="AlphaFoldDB" id="A0A0C3LMN8"/>
<keyword evidence="2" id="KW-1185">Reference proteome</keyword>
<reference evidence="2" key="2">
    <citation type="submission" date="2015-01" db="EMBL/GenBank/DDBJ databases">
        <title>Evolutionary Origins and Diversification of the Mycorrhizal Mutualists.</title>
        <authorList>
            <consortium name="DOE Joint Genome Institute"/>
            <consortium name="Mycorrhizal Genomics Consortium"/>
            <person name="Kohler A."/>
            <person name="Kuo A."/>
            <person name="Nagy L.G."/>
            <person name="Floudas D."/>
            <person name="Copeland A."/>
            <person name="Barry K.W."/>
            <person name="Cichocki N."/>
            <person name="Veneault-Fourrey C."/>
            <person name="LaButti K."/>
            <person name="Lindquist E.A."/>
            <person name="Lipzen A."/>
            <person name="Lundell T."/>
            <person name="Morin E."/>
            <person name="Murat C."/>
            <person name="Riley R."/>
            <person name="Ohm R."/>
            <person name="Sun H."/>
            <person name="Tunlid A."/>
            <person name="Henrissat B."/>
            <person name="Grigoriev I.V."/>
            <person name="Hibbett D.S."/>
            <person name="Martin F."/>
        </authorList>
    </citation>
    <scope>NUCLEOTIDE SEQUENCE [LARGE SCALE GENOMIC DNA]</scope>
    <source>
        <strain evidence="2">MUT 4182</strain>
    </source>
</reference>
<dbReference type="OrthoDB" id="2963168at2759"/>
<dbReference type="SUPFAM" id="SSF53067">
    <property type="entry name" value="Actin-like ATPase domain"/>
    <property type="match status" value="2"/>
</dbReference>
<dbReference type="EMBL" id="KN823105">
    <property type="protein sequence ID" value="KIO22622.1"/>
    <property type="molecule type" value="Genomic_DNA"/>
</dbReference>
<dbReference type="Proteomes" id="UP000054248">
    <property type="component" value="Unassembled WGS sequence"/>
</dbReference>
<dbReference type="CDD" id="cd10170">
    <property type="entry name" value="ASKHA_NBD_HSP70"/>
    <property type="match status" value="1"/>
</dbReference>
<reference evidence="1 2" key="1">
    <citation type="submission" date="2014-04" db="EMBL/GenBank/DDBJ databases">
        <authorList>
            <consortium name="DOE Joint Genome Institute"/>
            <person name="Kuo A."/>
            <person name="Girlanda M."/>
            <person name="Perotto S."/>
            <person name="Kohler A."/>
            <person name="Nagy L.G."/>
            <person name="Floudas D."/>
            <person name="Copeland A."/>
            <person name="Barry K.W."/>
            <person name="Cichocki N."/>
            <person name="Veneault-Fourrey C."/>
            <person name="LaButti K."/>
            <person name="Lindquist E.A."/>
            <person name="Lipzen A."/>
            <person name="Lundell T."/>
            <person name="Morin E."/>
            <person name="Murat C."/>
            <person name="Sun H."/>
            <person name="Tunlid A."/>
            <person name="Henrissat B."/>
            <person name="Grigoriev I.V."/>
            <person name="Hibbett D.S."/>
            <person name="Martin F."/>
            <person name="Nordberg H.P."/>
            <person name="Cantor M.N."/>
            <person name="Hua S.X."/>
        </authorList>
    </citation>
    <scope>NUCLEOTIDE SEQUENCE [LARGE SCALE GENOMIC DNA]</scope>
    <source>
        <strain evidence="1 2">MUT 4182</strain>
    </source>
</reference>
<gene>
    <name evidence="1" type="ORF">M407DRAFT_79043</name>
</gene>
<name>A0A0C3LMN8_9AGAM</name>
<dbReference type="STRING" id="1051891.A0A0C3LMN8"/>
<dbReference type="HOGENOM" id="CLU_009958_4_0_1"/>
<evidence type="ECO:0000313" key="1">
    <source>
        <dbReference type="EMBL" id="KIO22622.1"/>
    </source>
</evidence>
<sequence>MSSRSPYSGSKSTLAIAIDIGTTYSGASYTFLVPGEIPRIYDVTGFKGQENRESNTKVPSVLFYNDSGELVACGAETKKLGPKKGIRTEWFKLMLRPPSLRIDTPKVNLPPGRTAVDVFGDFLKYMYDCVRDHIINTHVNGNRLWSSLHGKAHFVLSHPNGWGSYQQGRMREAAIRGGLVPNTPEGCERVEFVTEGEASFHWCIEQAIAGAALKENTNIVVADLGGGTVDVSSFLVKATKPLRLQEQMAPECTLQGTIYHDSDYMETLGEEFDEDAKCLFREDGDAETYIRIGGRRDNFEDENGVCKIEFGLLEVQREEIIIAFEPSVSATVKAIQKHIAGRRDTVCHIFLVGGFAASPWMLSETRKRLKAAGIKSEVKRADSNTAKAVAHGGMAFYLDRNVTERTMRYTYGVSLQPGYNPSNPEHQARRHTLYTDPISGREYVKDGFFALVKKVSARG</sequence>